<feature type="transmembrane region" description="Helical" evidence="4">
    <location>
        <begin position="38"/>
        <end position="61"/>
    </location>
</feature>
<feature type="transmembrane region" description="Helical" evidence="4">
    <location>
        <begin position="245"/>
        <end position="264"/>
    </location>
</feature>
<evidence type="ECO:0000256" key="1">
    <source>
        <dbReference type="ARBA" id="ARBA00022692"/>
    </source>
</evidence>
<evidence type="ECO:0000256" key="3">
    <source>
        <dbReference type="ARBA" id="ARBA00023136"/>
    </source>
</evidence>
<evidence type="ECO:0000256" key="4">
    <source>
        <dbReference type="SAM" id="Phobius"/>
    </source>
</evidence>
<name>A0A2Z2NZI0_9GAMM</name>
<reference evidence="5 6" key="1">
    <citation type="submission" date="2016-12" db="EMBL/GenBank/DDBJ databases">
        <authorList>
            <person name="Song W.-J."/>
            <person name="Kurnit D.M."/>
        </authorList>
    </citation>
    <scope>NUCLEOTIDE SEQUENCE [LARGE SCALE GENOMIC DNA]</scope>
    <source>
        <strain evidence="5 6">IMCC3135</strain>
    </source>
</reference>
<keyword evidence="3 4" id="KW-0472">Membrane</keyword>
<dbReference type="RefSeq" id="WP_205737823.1">
    <property type="nucleotide sequence ID" value="NZ_CP018632.1"/>
</dbReference>
<evidence type="ECO:0000313" key="6">
    <source>
        <dbReference type="Proteomes" id="UP000250079"/>
    </source>
</evidence>
<accession>A0A2Z2NZI0</accession>
<evidence type="ECO:0000256" key="2">
    <source>
        <dbReference type="ARBA" id="ARBA00022989"/>
    </source>
</evidence>
<dbReference type="InterPro" id="IPR011701">
    <property type="entry name" value="MFS"/>
</dbReference>
<dbReference type="AlphaFoldDB" id="A0A2Z2NZI0"/>
<feature type="transmembrane region" description="Helical" evidence="4">
    <location>
        <begin position="73"/>
        <end position="91"/>
    </location>
</feature>
<keyword evidence="6" id="KW-1185">Reference proteome</keyword>
<feature type="transmembrane region" description="Helical" evidence="4">
    <location>
        <begin position="208"/>
        <end position="225"/>
    </location>
</feature>
<dbReference type="EMBL" id="CP018632">
    <property type="protein sequence ID" value="ASJ76673.1"/>
    <property type="molecule type" value="Genomic_DNA"/>
</dbReference>
<dbReference type="GO" id="GO:0022857">
    <property type="term" value="F:transmembrane transporter activity"/>
    <property type="evidence" value="ECO:0007669"/>
    <property type="project" value="InterPro"/>
</dbReference>
<keyword evidence="2 4" id="KW-1133">Transmembrane helix</keyword>
<dbReference type="PANTHER" id="PTHR23521:SF3">
    <property type="entry name" value="MFS TRANSPORTER"/>
    <property type="match status" value="1"/>
</dbReference>
<keyword evidence="1 4" id="KW-0812">Transmembrane</keyword>
<dbReference type="InterPro" id="IPR036259">
    <property type="entry name" value="MFS_trans_sf"/>
</dbReference>
<dbReference type="Pfam" id="PF07690">
    <property type="entry name" value="MFS_1"/>
    <property type="match status" value="1"/>
</dbReference>
<organism evidence="5 6">
    <name type="scientific">Granulosicoccus antarcticus IMCC3135</name>
    <dbReference type="NCBI Taxonomy" id="1192854"/>
    <lineage>
        <taxon>Bacteria</taxon>
        <taxon>Pseudomonadati</taxon>
        <taxon>Pseudomonadota</taxon>
        <taxon>Gammaproteobacteria</taxon>
        <taxon>Chromatiales</taxon>
        <taxon>Granulosicoccaceae</taxon>
        <taxon>Granulosicoccus</taxon>
    </lineage>
</organism>
<proteinExistence type="predicted"/>
<feature type="transmembrane region" description="Helical" evidence="4">
    <location>
        <begin position="157"/>
        <end position="176"/>
    </location>
</feature>
<dbReference type="PANTHER" id="PTHR23521">
    <property type="entry name" value="TRANSPORTER MFS SUPERFAMILY"/>
    <property type="match status" value="1"/>
</dbReference>
<feature type="transmembrane region" description="Helical" evidence="4">
    <location>
        <begin position="97"/>
        <end position="117"/>
    </location>
</feature>
<dbReference type="Gene3D" id="1.20.1250.20">
    <property type="entry name" value="MFS general substrate transporter like domains"/>
    <property type="match status" value="2"/>
</dbReference>
<protein>
    <recommendedName>
        <fullName evidence="7">Major facilitator superfamily (MFS) profile domain-containing protein</fullName>
    </recommendedName>
</protein>
<dbReference type="SUPFAM" id="SSF103473">
    <property type="entry name" value="MFS general substrate transporter"/>
    <property type="match status" value="1"/>
</dbReference>
<dbReference type="GO" id="GO:0005886">
    <property type="term" value="C:plasma membrane"/>
    <property type="evidence" value="ECO:0007669"/>
    <property type="project" value="TreeGrafter"/>
</dbReference>
<dbReference type="KEGG" id="gai:IMCC3135_33145"/>
<feature type="transmembrane region" description="Helical" evidence="4">
    <location>
        <begin position="361"/>
        <end position="385"/>
    </location>
</feature>
<dbReference type="Proteomes" id="UP000250079">
    <property type="component" value="Chromosome"/>
</dbReference>
<evidence type="ECO:0008006" key="7">
    <source>
        <dbReference type="Google" id="ProtNLM"/>
    </source>
</evidence>
<gene>
    <name evidence="5" type="ORF">IMCC3135_33145</name>
</gene>
<evidence type="ECO:0000313" key="5">
    <source>
        <dbReference type="EMBL" id="ASJ76673.1"/>
    </source>
</evidence>
<sequence>MKARSITLLVLAEIAAMTLWFISSATLADQQGDVVVSAFRSAMLVSGVSAGFVFGALFVAMLGIADRYDPRRVFACAAVMAAVANALVVLIPPGSYLSVALRVFIGFCLAGVYPVGMKIMVGWGKQDRGWLVGLLVGGLTLGSATPHLLSWLGGSDWQQTTLVASGMSLLAAVLVMQTKLGPYHAVQGRINPGVFSIAWTDIRMRRAFLGYLGHVWELYAFWAWVAPAAAASYAMQMDPEQAMEWSKLTAFLAIGVGALLCPFAGRVADRLGKAELTILAMAASGASALLAAAVFGGPPLLVAAVFLIWGLSIIPDSAQFSALIADYSLPELTGSLMSLQTALGFALTIVTVQLTPLVAAWLGWPALFCLLSIGPFVGIVSMWTLTRRHSAQALS</sequence>
<feature type="transmembrane region" description="Helical" evidence="4">
    <location>
        <begin position="129"/>
        <end position="151"/>
    </location>
</feature>